<dbReference type="GO" id="GO:0019372">
    <property type="term" value="P:lipoxygenase pathway"/>
    <property type="evidence" value="ECO:0000318"/>
    <property type="project" value="GO_Central"/>
</dbReference>
<protein>
    <submittedName>
        <fullName evidence="16">Hydroperoxide isomerase ALOXE3</fullName>
    </submittedName>
</protein>
<feature type="binding site" evidence="11">
    <location>
        <position position="40"/>
    </location>
    <ligand>
        <name>Ca(2+)</name>
        <dbReference type="ChEBI" id="CHEBI:29108"/>
        <label>2</label>
    </ligand>
</feature>
<dbReference type="PANTHER" id="PTHR11771">
    <property type="entry name" value="LIPOXYGENASE"/>
    <property type="match status" value="1"/>
</dbReference>
<keyword evidence="16" id="KW-0413">Isomerase</keyword>
<keyword evidence="8 10" id="KW-0408">Iron</keyword>
<evidence type="ECO:0000256" key="14">
    <source>
        <dbReference type="SAM" id="MobiDB-lite"/>
    </source>
</evidence>
<dbReference type="CDD" id="cd01753">
    <property type="entry name" value="PLAT_LOX"/>
    <property type="match status" value="1"/>
</dbReference>
<dbReference type="OMA" id="PPVNITC"/>
<dbReference type="InterPro" id="IPR000907">
    <property type="entry name" value="LipOase"/>
</dbReference>
<proteinExistence type="inferred from homology"/>
<reference evidence="16" key="1">
    <citation type="submission" date="2025-08" db="UniProtKB">
        <authorList>
            <consortium name="RefSeq"/>
        </authorList>
    </citation>
    <scope>IDENTIFICATION</scope>
    <source>
        <strain evidence="16">J_2021</strain>
        <tissue evidence="16">Erythrocytes</tissue>
    </source>
</reference>
<dbReference type="SUPFAM" id="SSF49723">
    <property type="entry name" value="Lipase/lipooxygenase domain (PLAT/LH2 domain)"/>
    <property type="match status" value="1"/>
</dbReference>
<dbReference type="GO" id="GO:0005737">
    <property type="term" value="C:cytoplasm"/>
    <property type="evidence" value="ECO:0007669"/>
    <property type="project" value="UniProtKB-SubCell"/>
</dbReference>
<dbReference type="PROSITE" id="PS50095">
    <property type="entry name" value="PLAT"/>
    <property type="match status" value="1"/>
</dbReference>
<evidence type="ECO:0000256" key="10">
    <source>
        <dbReference type="PIRSR" id="PIRSR601885-1"/>
    </source>
</evidence>
<dbReference type="InterPro" id="IPR036392">
    <property type="entry name" value="PLAT/LH2_dom_sf"/>
</dbReference>
<dbReference type="Pfam" id="PF00305">
    <property type="entry name" value="Lipoxygenase"/>
    <property type="match status" value="1"/>
</dbReference>
<dbReference type="SMART" id="SM00308">
    <property type="entry name" value="LH2"/>
    <property type="match status" value="1"/>
</dbReference>
<dbReference type="KEGG" id="xla:108707612"/>
<evidence type="ECO:0000256" key="3">
    <source>
        <dbReference type="ARBA" id="ARBA00009419"/>
    </source>
</evidence>
<feature type="binding site" evidence="10">
    <location>
        <position position="547"/>
    </location>
    <ligand>
        <name>Fe cation</name>
        <dbReference type="ChEBI" id="CHEBI:24875"/>
        <note>catalytic</note>
    </ligand>
</feature>
<evidence type="ECO:0000313" key="16">
    <source>
        <dbReference type="RefSeq" id="XP_041438815.1"/>
    </source>
</evidence>
<dbReference type="GO" id="GO:0019369">
    <property type="term" value="P:arachidonate metabolic process"/>
    <property type="evidence" value="ECO:0000318"/>
    <property type="project" value="GO_Central"/>
</dbReference>
<dbReference type="InterPro" id="IPR042062">
    <property type="entry name" value="PLAT_LOX_verte"/>
</dbReference>
<keyword evidence="15" id="KW-1185">Reference proteome</keyword>
<feature type="binding site" evidence="11">
    <location>
        <position position="80"/>
    </location>
    <ligand>
        <name>Ca(2+)</name>
        <dbReference type="ChEBI" id="CHEBI:29108"/>
        <label>1</label>
    </ligand>
</feature>
<keyword evidence="6" id="KW-0223">Dioxygenase</keyword>
<dbReference type="OrthoDB" id="407298at2759"/>
<comment type="similarity">
    <text evidence="3">Belongs to the lipoxygenase family.</text>
</comment>
<dbReference type="Gene3D" id="1.20.245.10">
    <property type="entry name" value="Lipoxygenase-1, Domain 5"/>
    <property type="match status" value="1"/>
</dbReference>
<keyword evidence="5 10" id="KW-0479">Metal-binding</keyword>
<dbReference type="PaxDb" id="8355-A0A1L8HJQ5"/>
<dbReference type="GO" id="GO:0005506">
    <property type="term" value="F:iron ion binding"/>
    <property type="evidence" value="ECO:0007669"/>
    <property type="project" value="InterPro"/>
</dbReference>
<evidence type="ECO:0000256" key="7">
    <source>
        <dbReference type="ARBA" id="ARBA00023002"/>
    </source>
</evidence>
<dbReference type="InterPro" id="IPR001885">
    <property type="entry name" value="LipOase_mml"/>
</dbReference>
<dbReference type="InterPro" id="IPR013819">
    <property type="entry name" value="LipOase_C"/>
</dbReference>
<evidence type="ECO:0000256" key="11">
    <source>
        <dbReference type="PIRSR" id="PIRSR601885-2"/>
    </source>
</evidence>
<dbReference type="SUPFAM" id="SSF48484">
    <property type="entry name" value="Lipoxigenase"/>
    <property type="match status" value="1"/>
</dbReference>
<dbReference type="AlphaFoldDB" id="A0A1L8HJQ5"/>
<evidence type="ECO:0000256" key="9">
    <source>
        <dbReference type="ARBA" id="ARBA00023098"/>
    </source>
</evidence>
<dbReference type="Gene3D" id="2.60.60.20">
    <property type="entry name" value="PLAT/LH2 domain"/>
    <property type="match status" value="1"/>
</dbReference>
<comment type="caution">
    <text evidence="13">Lacks conserved residue(s) required for the propagation of feature annotation.</text>
</comment>
<evidence type="ECO:0000256" key="5">
    <source>
        <dbReference type="ARBA" id="ARBA00022723"/>
    </source>
</evidence>
<dbReference type="GO" id="GO:0016702">
    <property type="term" value="F:oxidoreductase activity, acting on single donors with incorporation of molecular oxygen, incorporation of two atoms of oxygen"/>
    <property type="evidence" value="ECO:0000318"/>
    <property type="project" value="GO_Central"/>
</dbReference>
<keyword evidence="4" id="KW-0963">Cytoplasm</keyword>
<feature type="binding site" evidence="10">
    <location>
        <position position="670"/>
    </location>
    <ligand>
        <name>Fe cation</name>
        <dbReference type="ChEBI" id="CHEBI:24875"/>
        <note>catalytic</note>
    </ligand>
</feature>
<evidence type="ECO:0000256" key="13">
    <source>
        <dbReference type="PROSITE-ProRule" id="PRU00152"/>
    </source>
</evidence>
<feature type="region of interest" description="Disordered" evidence="14">
    <location>
        <begin position="137"/>
        <end position="164"/>
    </location>
</feature>
<dbReference type="Pfam" id="PF01477">
    <property type="entry name" value="PLAT"/>
    <property type="match status" value="1"/>
</dbReference>
<dbReference type="CTD" id="108707612"/>
<feature type="site" description="Essential for stabilizing binding to COTL1" evidence="12">
    <location>
        <position position="104"/>
    </location>
</feature>
<feature type="binding site" evidence="10">
    <location>
        <position position="367"/>
    </location>
    <ligand>
        <name>Fe cation</name>
        <dbReference type="ChEBI" id="CHEBI:24875"/>
        <note>catalytic</note>
    </ligand>
</feature>
<evidence type="ECO:0000256" key="8">
    <source>
        <dbReference type="ARBA" id="ARBA00023004"/>
    </source>
</evidence>
<keyword evidence="9" id="KW-0443">Lipid metabolism</keyword>
<keyword evidence="7" id="KW-0560">Oxidoreductase</keyword>
<dbReference type="FunFam" id="1.20.245.10:FF:000001">
    <property type="entry name" value="Arachidonate 5-lipoxygenase a"/>
    <property type="match status" value="1"/>
</dbReference>
<sequence length="670" mass="76338">MVVYKIYVTTGKAACGGTHDSISIVLIGEAGESEKHQLDNMGKEFCPGTVNKFKVHCKKDLGKILIVRLYKEPYLFFHEDPWLCNHLTVKCPNDQCYQFPYYQWISDYVTVEIPERTGIILANDVHPIIRDQRRSELEKKKQTHQWKTDAPGTPSHINFESDDDLSPNDKFSLTKRTSFGFHLISIGFDNLLTGLSNCTSSWNHFDDIKRLLHFERTHNSDLVPHIWKEDTFFGYQYLNGVNPVMIQKCTKIPGNFPVNHNLVSASLGSKRNLEKELQSGNIFLADYKILHGIPANVINDKKQFIAAPICLLWKTPQDNIVPIAIQLNQTPGEENPIFLPTDPEWDWTLAKIWVRNSEFQVHEVVSHLLHTHLFAEIFNIATTRHLPLGHPVYKLLIPHLRFTLEINVHARKDLVGPEGLFDKAVVTGSGGVPLLIAKAMKSLTYSTLCLPDDIQTRGVKSIPNYFYRDDGMLVWQAVENFVSDIVNYYYKSNNDVANDPELQAWVAEIFHEGFLSNRSSGIPSSFATRAELIKYLTMVIYTCSAQHSAVNGGQYDFYSWMPNGPSTMRKPPSTAKGTATLQSVLDTLPAINTTVTAIATVRLLSIEPLDRRPLGHYPDEHFIEDKPKRSIKDFKEKLARISRIISDRKSKKKLWYQYLNPKNIENSISI</sequence>
<comment type="pathway">
    <text evidence="2">Lipid metabolism.</text>
</comment>
<dbReference type="Proteomes" id="UP000186698">
    <property type="component" value="Chromosome 2L"/>
</dbReference>
<name>A0A1L8HJQ5_XENLA</name>
<dbReference type="InterPro" id="IPR036226">
    <property type="entry name" value="LipOase_C_sf"/>
</dbReference>
<feature type="binding site" evidence="10">
    <location>
        <position position="372"/>
    </location>
    <ligand>
        <name>Fe cation</name>
        <dbReference type="ChEBI" id="CHEBI:24875"/>
        <note>catalytic</note>
    </ligand>
</feature>
<dbReference type="PROSITE" id="PS51393">
    <property type="entry name" value="LIPOXYGENASE_3"/>
    <property type="match status" value="1"/>
</dbReference>
<dbReference type="GeneID" id="108707612"/>
<comment type="cofactor">
    <cofactor evidence="10">
        <name>Fe cation</name>
        <dbReference type="ChEBI" id="CHEBI:24875"/>
    </cofactor>
    <text evidence="10">Binds 1 Fe cation per subunit.</text>
</comment>
<keyword evidence="11" id="KW-0106">Calcium</keyword>
<dbReference type="PRINTS" id="PR00467">
    <property type="entry name" value="MAMLPOXGNASE"/>
</dbReference>
<dbReference type="InterPro" id="IPR001024">
    <property type="entry name" value="PLAT/LH2_dom"/>
</dbReference>
<dbReference type="PRINTS" id="PR00087">
    <property type="entry name" value="LIPOXYGENASE"/>
</dbReference>
<dbReference type="FunFam" id="2.60.60.20:FF:000002">
    <property type="entry name" value="Arachidonate 5-lipoxygenase a"/>
    <property type="match status" value="1"/>
</dbReference>
<feature type="binding site" evidence="11">
    <location>
        <position position="17"/>
    </location>
    <ligand>
        <name>Ca(2+)</name>
        <dbReference type="ChEBI" id="CHEBI:29108"/>
        <label>1</label>
    </ligand>
</feature>
<dbReference type="GO" id="GO:0034440">
    <property type="term" value="P:lipid oxidation"/>
    <property type="evidence" value="ECO:0000318"/>
    <property type="project" value="GO_Central"/>
</dbReference>
<dbReference type="Gene3D" id="3.10.450.60">
    <property type="match status" value="1"/>
</dbReference>
<evidence type="ECO:0000256" key="12">
    <source>
        <dbReference type="PIRSR" id="PIRSR601885-3"/>
    </source>
</evidence>
<feature type="binding site" evidence="11">
    <location>
        <position position="39"/>
    </location>
    <ligand>
        <name>Ca(2+)</name>
        <dbReference type="ChEBI" id="CHEBI:29108"/>
        <label>2</label>
    </ligand>
</feature>
<dbReference type="RefSeq" id="XP_041438815.1">
    <property type="nucleotide sequence ID" value="XM_041582881.1"/>
</dbReference>
<gene>
    <name evidence="16" type="primary">alox15b.L</name>
</gene>
<evidence type="ECO:0000256" key="4">
    <source>
        <dbReference type="ARBA" id="ARBA00022490"/>
    </source>
</evidence>
<evidence type="ECO:0000256" key="1">
    <source>
        <dbReference type="ARBA" id="ARBA00004496"/>
    </source>
</evidence>
<organism evidence="15 16">
    <name type="scientific">Xenopus laevis</name>
    <name type="common">African clawed frog</name>
    <dbReference type="NCBI Taxonomy" id="8355"/>
    <lineage>
        <taxon>Eukaryota</taxon>
        <taxon>Metazoa</taxon>
        <taxon>Chordata</taxon>
        <taxon>Craniata</taxon>
        <taxon>Vertebrata</taxon>
        <taxon>Euteleostomi</taxon>
        <taxon>Amphibia</taxon>
        <taxon>Batrachia</taxon>
        <taxon>Anura</taxon>
        <taxon>Pipoidea</taxon>
        <taxon>Pipidae</taxon>
        <taxon>Xenopodinae</taxon>
        <taxon>Xenopus</taxon>
        <taxon>Xenopus</taxon>
    </lineage>
</organism>
<evidence type="ECO:0000256" key="6">
    <source>
        <dbReference type="ARBA" id="ARBA00022964"/>
    </source>
</evidence>
<dbReference type="GO" id="GO:0016853">
    <property type="term" value="F:isomerase activity"/>
    <property type="evidence" value="ECO:0007669"/>
    <property type="project" value="UniProtKB-KW"/>
</dbReference>
<evidence type="ECO:0000313" key="15">
    <source>
        <dbReference type="Proteomes" id="UP000186698"/>
    </source>
</evidence>
<accession>A0A1L8HJQ5</accession>
<evidence type="ECO:0000256" key="2">
    <source>
        <dbReference type="ARBA" id="ARBA00005189"/>
    </source>
</evidence>
<comment type="subcellular location">
    <subcellularLocation>
        <location evidence="1">Cytoplasm</location>
    </subcellularLocation>
</comment>